<keyword evidence="5" id="KW-1185">Reference proteome</keyword>
<feature type="domain" description="DNA/RNA non-specific endonuclease/pyrophosphatase/phosphodiesterase" evidence="3">
    <location>
        <begin position="69"/>
        <end position="261"/>
    </location>
</feature>
<dbReference type="PANTHER" id="PTHR21472">
    <property type="entry name" value="ENDONUCLEASE DOMAIN-CONTAINING 1 PROTEIN ENDOD1"/>
    <property type="match status" value="1"/>
</dbReference>
<feature type="domain" description="ENPP1-3/EXOG-like endonuclease/phosphodiesterase" evidence="2">
    <location>
        <begin position="70"/>
        <end position="261"/>
    </location>
</feature>
<dbReference type="STRING" id="43700.ENSMALP00000006892"/>
<evidence type="ECO:0000313" key="5">
    <source>
        <dbReference type="Proteomes" id="UP000261600"/>
    </source>
</evidence>
<dbReference type="AlphaFoldDB" id="A0A3Q3J1A8"/>
<keyword evidence="1" id="KW-0732">Signal</keyword>
<dbReference type="Ensembl" id="ENSMALT00000007038.1">
    <property type="protein sequence ID" value="ENSMALP00000006892.1"/>
    <property type="gene ID" value="ENSMALG00000004905.1"/>
</dbReference>
<dbReference type="InterPro" id="IPR020821">
    <property type="entry name" value="ENPP1-3/EXOG-like_nuc-like"/>
</dbReference>
<name>A0A3Q3J1A8_MONAL</name>
<evidence type="ECO:0000259" key="3">
    <source>
        <dbReference type="SMART" id="SM00892"/>
    </source>
</evidence>
<dbReference type="SUPFAM" id="SSF54060">
    <property type="entry name" value="His-Me finger endonucleases"/>
    <property type="match status" value="1"/>
</dbReference>
<dbReference type="GO" id="GO:0016787">
    <property type="term" value="F:hydrolase activity"/>
    <property type="evidence" value="ECO:0007669"/>
    <property type="project" value="InterPro"/>
</dbReference>
<dbReference type="SMART" id="SM00892">
    <property type="entry name" value="Endonuclease_NS"/>
    <property type="match status" value="1"/>
</dbReference>
<dbReference type="GO" id="GO:0046872">
    <property type="term" value="F:metal ion binding"/>
    <property type="evidence" value="ECO:0007669"/>
    <property type="project" value="InterPro"/>
</dbReference>
<organism evidence="4 5">
    <name type="scientific">Monopterus albus</name>
    <name type="common">Swamp eel</name>
    <dbReference type="NCBI Taxonomy" id="43700"/>
    <lineage>
        <taxon>Eukaryota</taxon>
        <taxon>Metazoa</taxon>
        <taxon>Chordata</taxon>
        <taxon>Craniata</taxon>
        <taxon>Vertebrata</taxon>
        <taxon>Euteleostomi</taxon>
        <taxon>Actinopterygii</taxon>
        <taxon>Neopterygii</taxon>
        <taxon>Teleostei</taxon>
        <taxon>Neoteleostei</taxon>
        <taxon>Acanthomorphata</taxon>
        <taxon>Anabantaria</taxon>
        <taxon>Synbranchiformes</taxon>
        <taxon>Synbranchidae</taxon>
        <taxon>Monopterus</taxon>
    </lineage>
</organism>
<feature type="signal peptide" evidence="1">
    <location>
        <begin position="1"/>
        <end position="24"/>
    </location>
</feature>
<evidence type="ECO:0000256" key="1">
    <source>
        <dbReference type="SAM" id="SignalP"/>
    </source>
</evidence>
<dbReference type="InterPro" id="IPR044925">
    <property type="entry name" value="His-Me_finger_sf"/>
</dbReference>
<dbReference type="SMART" id="SM00477">
    <property type="entry name" value="NUC"/>
    <property type="match status" value="1"/>
</dbReference>
<dbReference type="PANTHER" id="PTHR21472:SF15">
    <property type="entry name" value="ENDONUCLEASE DOMAIN-CONTAINING 1 PROTEIN-RELATED"/>
    <property type="match status" value="1"/>
</dbReference>
<feature type="chain" id="PRO_5018628551" description="Endonuclease domain-containing 1 protein-like" evidence="1">
    <location>
        <begin position="25"/>
        <end position="294"/>
    </location>
</feature>
<accession>A0A3Q3J1A8</accession>
<dbReference type="InterPro" id="IPR044929">
    <property type="entry name" value="DNA/RNA_non-sp_Endonuclease_sf"/>
</dbReference>
<dbReference type="Proteomes" id="UP000261600">
    <property type="component" value="Unplaced"/>
</dbReference>
<proteinExistence type="predicted"/>
<dbReference type="InterPro" id="IPR039015">
    <property type="entry name" value="ENDOD1"/>
</dbReference>
<dbReference type="InterPro" id="IPR001604">
    <property type="entry name" value="Endo_G_ENPP1-like_dom"/>
</dbReference>
<dbReference type="GO" id="GO:0003676">
    <property type="term" value="F:nucleic acid binding"/>
    <property type="evidence" value="ECO:0007669"/>
    <property type="project" value="InterPro"/>
</dbReference>
<dbReference type="Pfam" id="PF01223">
    <property type="entry name" value="Endonuclease_NS"/>
    <property type="match status" value="1"/>
</dbReference>
<sequence length="294" mass="33752">MMRCLLPLATLLLLLLLSITPTGAEVVQSISNCDHFFLGQTPPEIPGILENGEIQDQNRYKVICQKYDNKKRFVTLYDTKNRIPVFSAYKYRGDDGRRPDVGWMIEPQLEENNGNMRAERLRNQASDQDYKNTNYDRGHLFPSSHAFDISEKTSTFTLTNAVPQVPSFNQGSWSKMEDCVKCDLKKFCSAESYVVTGAVPGTEKLNNRVNIPSKLWSAFCCYSQKQKKWLASAHWGDNVKKQPGYLERKTLQQLKDEVKIQAFHQNICPFSETVAQFYKNLNEDNNCNCTKNYT</sequence>
<reference evidence="4" key="2">
    <citation type="submission" date="2025-09" db="UniProtKB">
        <authorList>
            <consortium name="Ensembl"/>
        </authorList>
    </citation>
    <scope>IDENTIFICATION</scope>
</reference>
<evidence type="ECO:0008006" key="6">
    <source>
        <dbReference type="Google" id="ProtNLM"/>
    </source>
</evidence>
<evidence type="ECO:0000313" key="4">
    <source>
        <dbReference type="Ensembl" id="ENSMALP00000006892.1"/>
    </source>
</evidence>
<protein>
    <recommendedName>
        <fullName evidence="6">Endonuclease domain-containing 1 protein-like</fullName>
    </recommendedName>
</protein>
<dbReference type="Gene3D" id="3.40.570.10">
    <property type="entry name" value="Extracellular Endonuclease, subunit A"/>
    <property type="match status" value="1"/>
</dbReference>
<reference evidence="4" key="1">
    <citation type="submission" date="2025-08" db="UniProtKB">
        <authorList>
            <consortium name="Ensembl"/>
        </authorList>
    </citation>
    <scope>IDENTIFICATION</scope>
</reference>
<evidence type="ECO:0000259" key="2">
    <source>
        <dbReference type="SMART" id="SM00477"/>
    </source>
</evidence>